<sequence length="57" mass="6213">YAGSAFHRVIKNFMLQGGDIIRGDGTGSTSIYDGRQFDDENFNIKHTGPGFLSMANS</sequence>
<dbReference type="GO" id="GO:0003755">
    <property type="term" value="F:peptidyl-prolyl cis-trans isomerase activity"/>
    <property type="evidence" value="ECO:0007669"/>
    <property type="project" value="UniProtKB-KW"/>
</dbReference>
<dbReference type="InterPro" id="IPR002130">
    <property type="entry name" value="Cyclophilin-type_PPIase_dom"/>
</dbReference>
<dbReference type="InterPro" id="IPR020892">
    <property type="entry name" value="Cyclophilin-type_PPIase_CS"/>
</dbReference>
<dbReference type="PANTHER" id="PTHR11071">
    <property type="entry name" value="PEPTIDYL-PROLYL CIS-TRANS ISOMERASE"/>
    <property type="match status" value="1"/>
</dbReference>
<organism evidence="5 6">
    <name type="scientific">Allacma fusca</name>
    <dbReference type="NCBI Taxonomy" id="39272"/>
    <lineage>
        <taxon>Eukaryota</taxon>
        <taxon>Metazoa</taxon>
        <taxon>Ecdysozoa</taxon>
        <taxon>Arthropoda</taxon>
        <taxon>Hexapoda</taxon>
        <taxon>Collembola</taxon>
        <taxon>Symphypleona</taxon>
        <taxon>Sminthuridae</taxon>
        <taxon>Allacma</taxon>
    </lineage>
</organism>
<evidence type="ECO:0000313" key="6">
    <source>
        <dbReference type="Proteomes" id="UP000708208"/>
    </source>
</evidence>
<evidence type="ECO:0000313" key="5">
    <source>
        <dbReference type="EMBL" id="CAG7829272.1"/>
    </source>
</evidence>
<reference evidence="5" key="1">
    <citation type="submission" date="2021-06" db="EMBL/GenBank/DDBJ databases">
        <authorList>
            <person name="Hodson N. C."/>
            <person name="Mongue J. A."/>
            <person name="Jaron S. K."/>
        </authorList>
    </citation>
    <scope>NUCLEOTIDE SEQUENCE</scope>
</reference>
<evidence type="ECO:0000256" key="2">
    <source>
        <dbReference type="ARBA" id="ARBA00023110"/>
    </source>
</evidence>
<feature type="non-terminal residue" evidence="5">
    <location>
        <position position="1"/>
    </location>
</feature>
<dbReference type="AlphaFoldDB" id="A0A8J2PV38"/>
<dbReference type="GO" id="GO:0016018">
    <property type="term" value="F:cyclosporin A binding"/>
    <property type="evidence" value="ECO:0007669"/>
    <property type="project" value="TreeGrafter"/>
</dbReference>
<keyword evidence="6" id="KW-1185">Reference proteome</keyword>
<accession>A0A8J2PV38</accession>
<comment type="caution">
    <text evidence="5">The sequence shown here is derived from an EMBL/GenBank/DDBJ whole genome shotgun (WGS) entry which is preliminary data.</text>
</comment>
<evidence type="ECO:0000259" key="4">
    <source>
        <dbReference type="PROSITE" id="PS50072"/>
    </source>
</evidence>
<proteinExistence type="predicted"/>
<feature type="domain" description="PPIase cyclophilin-type" evidence="4">
    <location>
        <begin position="1"/>
        <end position="57"/>
    </location>
</feature>
<keyword evidence="2" id="KW-0697">Rotamase</keyword>
<feature type="non-terminal residue" evidence="5">
    <location>
        <position position="57"/>
    </location>
</feature>
<dbReference type="EC" id="5.2.1.8" evidence="1"/>
<dbReference type="GO" id="GO:0006457">
    <property type="term" value="P:protein folding"/>
    <property type="evidence" value="ECO:0007669"/>
    <property type="project" value="InterPro"/>
</dbReference>
<dbReference type="GO" id="GO:0005737">
    <property type="term" value="C:cytoplasm"/>
    <property type="evidence" value="ECO:0007669"/>
    <property type="project" value="TreeGrafter"/>
</dbReference>
<name>A0A8J2PV38_9HEXA</name>
<dbReference type="Proteomes" id="UP000708208">
    <property type="component" value="Unassembled WGS sequence"/>
</dbReference>
<evidence type="ECO:0000256" key="1">
    <source>
        <dbReference type="ARBA" id="ARBA00013194"/>
    </source>
</evidence>
<dbReference type="OrthoDB" id="10064525at2759"/>
<evidence type="ECO:0000256" key="3">
    <source>
        <dbReference type="ARBA" id="ARBA00023235"/>
    </source>
</evidence>
<protein>
    <recommendedName>
        <fullName evidence="1">peptidylprolyl isomerase</fullName>
        <ecNumber evidence="1">5.2.1.8</ecNumber>
    </recommendedName>
</protein>
<dbReference type="PANTHER" id="PTHR11071:SF561">
    <property type="entry name" value="PEPTIDYL-PROLYL CIS-TRANS ISOMERASE D-RELATED"/>
    <property type="match status" value="1"/>
</dbReference>
<dbReference type="EMBL" id="CAJVCH010550762">
    <property type="protein sequence ID" value="CAG7829272.1"/>
    <property type="molecule type" value="Genomic_DNA"/>
</dbReference>
<dbReference type="PROSITE" id="PS50072">
    <property type="entry name" value="CSA_PPIASE_2"/>
    <property type="match status" value="1"/>
</dbReference>
<keyword evidence="3" id="KW-0413">Isomerase</keyword>
<dbReference type="Pfam" id="PF00160">
    <property type="entry name" value="Pro_isomerase"/>
    <property type="match status" value="1"/>
</dbReference>
<dbReference type="PROSITE" id="PS00170">
    <property type="entry name" value="CSA_PPIASE_1"/>
    <property type="match status" value="1"/>
</dbReference>
<gene>
    <name evidence="5" type="ORF">AFUS01_LOCUS39145</name>
</gene>